<dbReference type="PRINTS" id="PR00724">
    <property type="entry name" value="CRBOXYPTASEC"/>
</dbReference>
<organism evidence="8">
    <name type="scientific">Kwoniella bestiolae CBS 10118</name>
    <dbReference type="NCBI Taxonomy" id="1296100"/>
    <lineage>
        <taxon>Eukaryota</taxon>
        <taxon>Fungi</taxon>
        <taxon>Dikarya</taxon>
        <taxon>Basidiomycota</taxon>
        <taxon>Agaricomycotina</taxon>
        <taxon>Tremellomycetes</taxon>
        <taxon>Tremellales</taxon>
        <taxon>Cryptococcaceae</taxon>
        <taxon>Kwoniella</taxon>
    </lineage>
</organism>
<evidence type="ECO:0000313" key="9">
    <source>
        <dbReference type="EMBL" id="WVW79081.1"/>
    </source>
</evidence>
<comment type="similarity">
    <text evidence="1 6">Belongs to the peptidase S10 family.</text>
</comment>
<dbReference type="Proteomes" id="UP000092730">
    <property type="component" value="Chromosome 1"/>
</dbReference>
<evidence type="ECO:0000256" key="3">
    <source>
        <dbReference type="ARBA" id="ARBA00022670"/>
    </source>
</evidence>
<dbReference type="Gene3D" id="1.10.287.410">
    <property type="match status" value="1"/>
</dbReference>
<dbReference type="EMBL" id="CP144541">
    <property type="protein sequence ID" value="WVW79081.1"/>
    <property type="molecule type" value="Genomic_DNA"/>
</dbReference>
<dbReference type="KEGG" id="kbi:30208820"/>
<feature type="chain" id="PRO_5042334858" description="Carboxypeptidase" evidence="7">
    <location>
        <begin position="16"/>
        <end position="528"/>
    </location>
</feature>
<evidence type="ECO:0000256" key="6">
    <source>
        <dbReference type="RuleBase" id="RU361156"/>
    </source>
</evidence>
<evidence type="ECO:0000256" key="4">
    <source>
        <dbReference type="ARBA" id="ARBA00022801"/>
    </source>
</evidence>
<evidence type="ECO:0000256" key="7">
    <source>
        <dbReference type="SAM" id="SignalP"/>
    </source>
</evidence>
<dbReference type="PROSITE" id="PS00131">
    <property type="entry name" value="CARBOXYPEPT_SER_SER"/>
    <property type="match status" value="1"/>
</dbReference>
<reference evidence="9" key="2">
    <citation type="submission" date="2013-07" db="EMBL/GenBank/DDBJ databases">
        <authorList>
            <consortium name="The Broad Institute Genome Sequencing Platform"/>
            <person name="Cuomo C."/>
            <person name="Litvintseva A."/>
            <person name="Chen Y."/>
            <person name="Heitman J."/>
            <person name="Sun S."/>
            <person name="Springer D."/>
            <person name="Dromer F."/>
            <person name="Young S.K."/>
            <person name="Zeng Q."/>
            <person name="Gargeya S."/>
            <person name="Fitzgerald M."/>
            <person name="Abouelleil A."/>
            <person name="Alvarado L."/>
            <person name="Berlin A.M."/>
            <person name="Chapman S.B."/>
            <person name="Dewar J."/>
            <person name="Goldberg J."/>
            <person name="Griggs A."/>
            <person name="Gujja S."/>
            <person name="Hansen M."/>
            <person name="Howarth C."/>
            <person name="Imamovic A."/>
            <person name="Larimer J."/>
            <person name="McCowan C."/>
            <person name="Murphy C."/>
            <person name="Pearson M."/>
            <person name="Priest M."/>
            <person name="Roberts A."/>
            <person name="Saif S."/>
            <person name="Shea T."/>
            <person name="Sykes S."/>
            <person name="Wortman J."/>
            <person name="Nusbaum C."/>
            <person name="Birren B."/>
        </authorList>
    </citation>
    <scope>NUCLEOTIDE SEQUENCE</scope>
    <source>
        <strain evidence="9">CBS 10118</strain>
    </source>
</reference>
<dbReference type="VEuPathDB" id="FungiDB:I302_04421"/>
<keyword evidence="2 6" id="KW-0121">Carboxypeptidase</keyword>
<proteinExistence type="inferred from homology"/>
<dbReference type="GO" id="GO:0004185">
    <property type="term" value="F:serine-type carboxypeptidase activity"/>
    <property type="evidence" value="ECO:0007669"/>
    <property type="project" value="UniProtKB-UniRule"/>
</dbReference>
<reference evidence="9" key="4">
    <citation type="submission" date="2024-02" db="EMBL/GenBank/DDBJ databases">
        <title>Comparative genomics of Cryptococcus and Kwoniella reveals pathogenesis evolution and contrasting modes of karyotype evolution via chromosome fusion or intercentromeric recombination.</title>
        <authorList>
            <person name="Coelho M.A."/>
            <person name="David-Palma M."/>
            <person name="Shea T."/>
            <person name="Bowers K."/>
            <person name="McGinley-Smith S."/>
            <person name="Mohammad A.W."/>
            <person name="Gnirke A."/>
            <person name="Yurkov A.M."/>
            <person name="Nowrousian M."/>
            <person name="Sun S."/>
            <person name="Cuomo C.A."/>
            <person name="Heitman J."/>
        </authorList>
    </citation>
    <scope>NUCLEOTIDE SEQUENCE</scope>
    <source>
        <strain evidence="9">CBS 10118</strain>
    </source>
</reference>
<reference evidence="8" key="3">
    <citation type="submission" date="2014-01" db="EMBL/GenBank/DDBJ databases">
        <title>Evolution of pathogenesis and genome organization in the Tremellales.</title>
        <authorList>
            <person name="Cuomo C."/>
            <person name="Litvintseva A."/>
            <person name="Heitman J."/>
            <person name="Chen Y."/>
            <person name="Sun S."/>
            <person name="Springer D."/>
            <person name="Dromer F."/>
            <person name="Young S."/>
            <person name="Zeng Q."/>
            <person name="Chapman S."/>
            <person name="Gujja S."/>
            <person name="Saif S."/>
            <person name="Birren B."/>
        </authorList>
    </citation>
    <scope>NUCLEOTIDE SEQUENCE</scope>
    <source>
        <strain evidence="8">CBS 10118</strain>
    </source>
</reference>
<dbReference type="EC" id="3.4.16.-" evidence="6"/>
<keyword evidence="5" id="KW-0325">Glycoprotein</keyword>
<dbReference type="InterPro" id="IPR018202">
    <property type="entry name" value="Ser_caboxypep_ser_AS"/>
</dbReference>
<dbReference type="InterPro" id="IPR001563">
    <property type="entry name" value="Peptidase_S10"/>
</dbReference>
<dbReference type="AlphaFoldDB" id="A0A1B9G6V6"/>
<dbReference type="EMBL" id="KI894020">
    <property type="protein sequence ID" value="OCF26733.1"/>
    <property type="molecule type" value="Genomic_DNA"/>
</dbReference>
<dbReference type="Gene3D" id="3.40.50.1820">
    <property type="entry name" value="alpha/beta hydrolase"/>
    <property type="match status" value="1"/>
</dbReference>
<reference evidence="8" key="1">
    <citation type="submission" date="2013-07" db="EMBL/GenBank/DDBJ databases">
        <title>The Genome Sequence of Cryptococcus bestiolae CBS10118.</title>
        <authorList>
            <consortium name="The Broad Institute Genome Sequencing Platform"/>
            <person name="Cuomo C."/>
            <person name="Litvintseva A."/>
            <person name="Chen Y."/>
            <person name="Heitman J."/>
            <person name="Sun S."/>
            <person name="Springer D."/>
            <person name="Dromer F."/>
            <person name="Young S.K."/>
            <person name="Zeng Q."/>
            <person name="Gargeya S."/>
            <person name="Fitzgerald M."/>
            <person name="Abouelleil A."/>
            <person name="Alvarado L."/>
            <person name="Berlin A.M."/>
            <person name="Chapman S.B."/>
            <person name="Dewar J."/>
            <person name="Goldberg J."/>
            <person name="Griggs A."/>
            <person name="Gujja S."/>
            <person name="Hansen M."/>
            <person name="Howarth C."/>
            <person name="Imamovic A."/>
            <person name="Larimer J."/>
            <person name="McCowan C."/>
            <person name="Murphy C."/>
            <person name="Pearson M."/>
            <person name="Priest M."/>
            <person name="Roberts A."/>
            <person name="Saif S."/>
            <person name="Shea T."/>
            <person name="Sykes S."/>
            <person name="Wortman J."/>
            <person name="Nusbaum C."/>
            <person name="Birren B."/>
        </authorList>
    </citation>
    <scope>NUCLEOTIDE SEQUENCE [LARGE SCALE GENOMIC DNA]</scope>
    <source>
        <strain evidence="8">CBS 10118</strain>
    </source>
</reference>
<dbReference type="PANTHER" id="PTHR11802">
    <property type="entry name" value="SERINE PROTEASE FAMILY S10 SERINE CARBOXYPEPTIDASE"/>
    <property type="match status" value="1"/>
</dbReference>
<keyword evidence="7" id="KW-0732">Signal</keyword>
<keyword evidence="3 6" id="KW-0645">Protease</keyword>
<evidence type="ECO:0000256" key="1">
    <source>
        <dbReference type="ARBA" id="ARBA00009431"/>
    </source>
</evidence>
<dbReference type="STRING" id="1296100.A0A1B9G6V6"/>
<sequence length="528" mass="58133">MRLSTLALLATPAFAAPGLLNFQSPSEIASQAIDTAQSWLQETVSSAKEKWDLLESDSVEESLKVENIEQDGIDYLTLSHSAFPQHKLRVVKPEIGDPNVNQLSGYLDISETKHLFFWFEESRSNPKKDPLMLWLNGGPGCSSTTGLLFELGRVQIAEKGENVTLNKHSWNNAANVLYLDQPIGVGYSYADGGEQVNNSPAAAEDVYAFLILFISQFREYSEQQFHIAGESYAGTYIPNIASVIYKNNLALDLAPTPGVPKLNFASVMIGNGLTDPHAQFGSVPDWACDHSLSHYAPYDDPEGSECVSLRAKAPRCQNLISGCYRTNSKFACVPAALYCWSLFNEMQQLGLNMYDVRRKCDKSEDADGPLCYREMKYMETYLNKPEIKKQLGAPESITFQSCNMQINQNFLLQGDATHNSGALLNDLVDSGVRVLIYSGEADMLVNAIGCSRVVDNLETKYSASYAKAHRKVFVDAKNQTAGWTKSAGKGAGNLAFVSFRNAGHMVPHDDPVGALTMISRWLSNEPLA</sequence>
<dbReference type="GO" id="GO:0006508">
    <property type="term" value="P:proteolysis"/>
    <property type="evidence" value="ECO:0007669"/>
    <property type="project" value="UniProtKB-KW"/>
</dbReference>
<dbReference type="Pfam" id="PF00450">
    <property type="entry name" value="Peptidase_S10"/>
    <property type="match status" value="1"/>
</dbReference>
<dbReference type="GeneID" id="30208820"/>
<name>A0A1B9G6V6_9TREE</name>
<evidence type="ECO:0000256" key="2">
    <source>
        <dbReference type="ARBA" id="ARBA00022645"/>
    </source>
</evidence>
<dbReference type="PANTHER" id="PTHR11802:SF452">
    <property type="entry name" value="CARBOXYPEPTIDASE"/>
    <property type="match status" value="1"/>
</dbReference>
<accession>A0A1B9G6V6</accession>
<evidence type="ECO:0000313" key="10">
    <source>
        <dbReference type="Proteomes" id="UP000092730"/>
    </source>
</evidence>
<keyword evidence="4 6" id="KW-0378">Hydrolase</keyword>
<protein>
    <recommendedName>
        <fullName evidence="6">Carboxypeptidase</fullName>
        <ecNumber evidence="6">3.4.16.-</ecNumber>
    </recommendedName>
</protein>
<keyword evidence="10" id="KW-1185">Reference proteome</keyword>
<dbReference type="GO" id="GO:0000324">
    <property type="term" value="C:fungal-type vacuole"/>
    <property type="evidence" value="ECO:0007669"/>
    <property type="project" value="TreeGrafter"/>
</dbReference>
<gene>
    <name evidence="8" type="ORF">I302_04421</name>
    <name evidence="9" type="ORF">I302_101045</name>
</gene>
<evidence type="ECO:0000256" key="5">
    <source>
        <dbReference type="ARBA" id="ARBA00023180"/>
    </source>
</evidence>
<evidence type="ECO:0000313" key="8">
    <source>
        <dbReference type="EMBL" id="OCF26733.1"/>
    </source>
</evidence>
<feature type="signal peptide" evidence="7">
    <location>
        <begin position="1"/>
        <end position="15"/>
    </location>
</feature>
<dbReference type="RefSeq" id="XP_019047803.1">
    <property type="nucleotide sequence ID" value="XM_019191055.1"/>
</dbReference>
<dbReference type="OrthoDB" id="443318at2759"/>
<dbReference type="SUPFAM" id="SSF53474">
    <property type="entry name" value="alpha/beta-Hydrolases"/>
    <property type="match status" value="1"/>
</dbReference>
<dbReference type="InterPro" id="IPR029058">
    <property type="entry name" value="AB_hydrolase_fold"/>
</dbReference>